<dbReference type="EMBL" id="NBSK02000006">
    <property type="protein sequence ID" value="KAJ0199948.1"/>
    <property type="molecule type" value="Genomic_DNA"/>
</dbReference>
<evidence type="ECO:0000313" key="2">
    <source>
        <dbReference type="EMBL" id="KAJ0199948.1"/>
    </source>
</evidence>
<name>A0A9R1V5X0_LACSA</name>
<accession>A0A9R1V5X0</accession>
<organism evidence="2 3">
    <name type="scientific">Lactuca sativa</name>
    <name type="common">Garden lettuce</name>
    <dbReference type="NCBI Taxonomy" id="4236"/>
    <lineage>
        <taxon>Eukaryota</taxon>
        <taxon>Viridiplantae</taxon>
        <taxon>Streptophyta</taxon>
        <taxon>Embryophyta</taxon>
        <taxon>Tracheophyta</taxon>
        <taxon>Spermatophyta</taxon>
        <taxon>Magnoliopsida</taxon>
        <taxon>eudicotyledons</taxon>
        <taxon>Gunneridae</taxon>
        <taxon>Pentapetalae</taxon>
        <taxon>asterids</taxon>
        <taxon>campanulids</taxon>
        <taxon>Asterales</taxon>
        <taxon>Asteraceae</taxon>
        <taxon>Cichorioideae</taxon>
        <taxon>Cichorieae</taxon>
        <taxon>Lactucinae</taxon>
        <taxon>Lactuca</taxon>
    </lineage>
</organism>
<sequence length="187" mass="21790">MWEKDLPKYVFKNIMLKVQKNILVDSNILDSTISLIVSVMVTIHLLLKDLTIGKKNAVTFTENLMNQATHIGNIILRLTQFVGRHSKLVLYKEMMKHLIPKIEFGSIFVVKLGIYTFVSWLMSHDMSLKRENEHRIIHEMFLDLVHLSLTLKTNMWRQLAHCQFDVSKIYGPDFDDASNMGGEWNEL</sequence>
<protein>
    <submittedName>
        <fullName evidence="2">Uncharacterized protein</fullName>
    </submittedName>
</protein>
<evidence type="ECO:0000313" key="3">
    <source>
        <dbReference type="Proteomes" id="UP000235145"/>
    </source>
</evidence>
<proteinExistence type="predicted"/>
<dbReference type="AlphaFoldDB" id="A0A9R1V5X0"/>
<feature type="transmembrane region" description="Helical" evidence="1">
    <location>
        <begin position="28"/>
        <end position="47"/>
    </location>
</feature>
<evidence type="ECO:0000256" key="1">
    <source>
        <dbReference type="SAM" id="Phobius"/>
    </source>
</evidence>
<reference evidence="2 3" key="1">
    <citation type="journal article" date="2017" name="Nat. Commun.">
        <title>Genome assembly with in vitro proximity ligation data and whole-genome triplication in lettuce.</title>
        <authorList>
            <person name="Reyes-Chin-Wo S."/>
            <person name="Wang Z."/>
            <person name="Yang X."/>
            <person name="Kozik A."/>
            <person name="Arikit S."/>
            <person name="Song C."/>
            <person name="Xia L."/>
            <person name="Froenicke L."/>
            <person name="Lavelle D.O."/>
            <person name="Truco M.J."/>
            <person name="Xia R."/>
            <person name="Zhu S."/>
            <person name="Xu C."/>
            <person name="Xu H."/>
            <person name="Xu X."/>
            <person name="Cox K."/>
            <person name="Korf I."/>
            <person name="Meyers B.C."/>
            <person name="Michelmore R.W."/>
        </authorList>
    </citation>
    <scope>NUCLEOTIDE SEQUENCE [LARGE SCALE GENOMIC DNA]</scope>
    <source>
        <strain evidence="3">cv. Salinas</strain>
        <tissue evidence="2">Seedlings</tissue>
    </source>
</reference>
<feature type="transmembrane region" description="Helical" evidence="1">
    <location>
        <begin position="102"/>
        <end position="122"/>
    </location>
</feature>
<keyword evidence="1" id="KW-1133">Transmembrane helix</keyword>
<comment type="caution">
    <text evidence="2">The sequence shown here is derived from an EMBL/GenBank/DDBJ whole genome shotgun (WGS) entry which is preliminary data.</text>
</comment>
<gene>
    <name evidence="2" type="ORF">LSAT_V11C600332810</name>
</gene>
<dbReference type="Proteomes" id="UP000235145">
    <property type="component" value="Unassembled WGS sequence"/>
</dbReference>
<keyword evidence="1" id="KW-0812">Transmembrane</keyword>
<keyword evidence="1" id="KW-0472">Membrane</keyword>
<keyword evidence="3" id="KW-1185">Reference proteome</keyword>